<dbReference type="OrthoDB" id="8916892at2759"/>
<feature type="compositionally biased region" description="Basic and acidic residues" evidence="3">
    <location>
        <begin position="279"/>
        <end position="290"/>
    </location>
</feature>
<dbReference type="GO" id="GO:0017148">
    <property type="term" value="P:negative regulation of translation"/>
    <property type="evidence" value="ECO:0007669"/>
    <property type="project" value="TreeGrafter"/>
</dbReference>
<name>A0A3P6U029_LITSI</name>
<feature type="compositionally biased region" description="Polar residues" evidence="3">
    <location>
        <begin position="486"/>
        <end position="509"/>
    </location>
</feature>
<protein>
    <submittedName>
        <fullName evidence="4">Uncharacterized protein</fullName>
    </submittedName>
</protein>
<keyword evidence="5" id="KW-1185">Reference proteome</keyword>
<feature type="region of interest" description="Disordered" evidence="3">
    <location>
        <begin position="390"/>
        <end position="418"/>
    </location>
</feature>
<feature type="region of interest" description="Disordered" evidence="3">
    <location>
        <begin position="279"/>
        <end position="309"/>
    </location>
</feature>
<feature type="compositionally biased region" description="Polar residues" evidence="3">
    <location>
        <begin position="157"/>
        <end position="202"/>
    </location>
</feature>
<evidence type="ECO:0000256" key="1">
    <source>
        <dbReference type="ARBA" id="ARBA00004496"/>
    </source>
</evidence>
<feature type="region of interest" description="Disordered" evidence="3">
    <location>
        <begin position="468"/>
        <end position="517"/>
    </location>
</feature>
<keyword evidence="2" id="KW-0963">Cytoplasm</keyword>
<evidence type="ECO:0000256" key="2">
    <source>
        <dbReference type="ARBA" id="ARBA00022490"/>
    </source>
</evidence>
<feature type="region of interest" description="Disordered" evidence="3">
    <location>
        <begin position="231"/>
        <end position="257"/>
    </location>
</feature>
<feature type="compositionally biased region" description="Polar residues" evidence="3">
    <location>
        <begin position="408"/>
        <end position="418"/>
    </location>
</feature>
<evidence type="ECO:0000313" key="4">
    <source>
        <dbReference type="EMBL" id="VDK72018.1"/>
    </source>
</evidence>
<dbReference type="PANTHER" id="PTHR12269">
    <property type="entry name" value="EUKARYOTIC TRANSLATION INITIATION FACTOR 4E TRANSPORTER"/>
    <property type="match status" value="1"/>
</dbReference>
<proteinExistence type="predicted"/>
<organism evidence="4 5">
    <name type="scientific">Litomosoides sigmodontis</name>
    <name type="common">Filarial nematode worm</name>
    <dbReference type="NCBI Taxonomy" id="42156"/>
    <lineage>
        <taxon>Eukaryota</taxon>
        <taxon>Metazoa</taxon>
        <taxon>Ecdysozoa</taxon>
        <taxon>Nematoda</taxon>
        <taxon>Chromadorea</taxon>
        <taxon>Rhabditida</taxon>
        <taxon>Spirurina</taxon>
        <taxon>Spiruromorpha</taxon>
        <taxon>Filarioidea</taxon>
        <taxon>Onchocercidae</taxon>
        <taxon>Litomosoides</taxon>
    </lineage>
</organism>
<feature type="region of interest" description="Disordered" evidence="3">
    <location>
        <begin position="877"/>
        <end position="899"/>
    </location>
</feature>
<dbReference type="InterPro" id="IPR018862">
    <property type="entry name" value="eIF4E-T"/>
</dbReference>
<feature type="compositionally biased region" description="Polar residues" evidence="3">
    <location>
        <begin position="390"/>
        <end position="401"/>
    </location>
</feature>
<dbReference type="GO" id="GO:0005634">
    <property type="term" value="C:nucleus"/>
    <property type="evidence" value="ECO:0007669"/>
    <property type="project" value="TreeGrafter"/>
</dbReference>
<comment type="subcellular location">
    <subcellularLocation>
        <location evidence="1">Cytoplasm</location>
    </subcellularLocation>
</comment>
<sequence>MLRNNLASSHEKCKYSDAQTDIHDVYRYTREEMLSIRDLPSSGIRPKYLSVEFDNDEGNFDPEKWLEYRWTCEGVENRSNTNIKRKEKLKVEALEADTTVLSPQRRAFSSGCRGASPTKNEAETERLGATKASWRSGAGFQLKNSGTEYKASFHRNVGSSESPFVRTRQQNGALPSSAGNWRSSDTSFKPNYQKENGQSQRGKSAEMTAEEKMPEWLNDGPTSMHDMIELRGFDDDNKTRRDLSQRSKKHPVRMAQQSEICGENELNEILTDEKLDLTDWRPSSDIDKGDLSLPSVGIPSLSCGQDNDGDLSRNRSLSFATASNSNLLSPVPLLNGRLPNSDAEFAAIMGILGDADLDSLKENEIKSPETKEPSGSRLSRFFATTKYGNSDNSCVSKNEPSQQRHDIPSSSSISEPLQASPSISVLNKIFSNTYQQPFPSQFVPEPHVAPSVQGVLRVEDLERNYQKESIPGNSSTLPAGADSFGNVLTSEQLPSNSQQSYLSQQTTKGNPLGDPHQQAHLMSKLNKFARLQNGATDDVLRIIEDNLTLPSKISLAPTHHLPGIPLNSQASSHPVAAPPFSDVAFHTALLRSQYEKAATLQALAANQRSAFVSNSQAVDNTVLRHALTNVMGNGAVSQSTQTRSVAATAIPTPVRTSAAGVFPNSFMPTSVMRQMTKNNNALATAEEKLRHSNVPICSTQYSAIKQNPMPEHLGVPHKLAGDPMVSGMATKNAANLMTRFALQQQYAQVLAAMQNSLSLNNWQSHPQMTASVRAQALATHAEYQRQYAFAMMRGDLNQAQVIRARFLSQQASAFSALPSVPVAPHPNVGSPLVPVQAVVTTAPVSVPQNTQPPPSLMQYKYQNPLEKLLQSAGVPANRGLQLPNRDPCQGSSLQTTTTASDLPSIVSRLPPTANCISVEELEKQFAAN</sequence>
<dbReference type="Proteomes" id="UP000277928">
    <property type="component" value="Unassembled WGS sequence"/>
</dbReference>
<dbReference type="Pfam" id="PF10477">
    <property type="entry name" value="EIF4E-T"/>
    <property type="match status" value="2"/>
</dbReference>
<reference evidence="4 5" key="1">
    <citation type="submission" date="2018-08" db="EMBL/GenBank/DDBJ databases">
        <authorList>
            <person name="Laetsch R D."/>
            <person name="Stevens L."/>
            <person name="Kumar S."/>
            <person name="Blaxter L. M."/>
        </authorList>
    </citation>
    <scope>NUCLEOTIDE SEQUENCE [LARGE SCALE GENOMIC DNA]</scope>
</reference>
<feature type="region of interest" description="Disordered" evidence="3">
    <location>
        <begin position="106"/>
        <end position="126"/>
    </location>
</feature>
<dbReference type="GO" id="GO:0036464">
    <property type="term" value="C:cytoplasmic ribonucleoprotein granule"/>
    <property type="evidence" value="ECO:0007669"/>
    <property type="project" value="UniProtKB-ARBA"/>
</dbReference>
<feature type="compositionally biased region" description="Basic and acidic residues" evidence="3">
    <location>
        <begin position="231"/>
        <end position="245"/>
    </location>
</feature>
<accession>A0A3P6U029</accession>
<dbReference type="AlphaFoldDB" id="A0A3P6U029"/>
<dbReference type="OMA" id="PPTANCI"/>
<dbReference type="EMBL" id="UYRX01000061">
    <property type="protein sequence ID" value="VDK72018.1"/>
    <property type="molecule type" value="Genomic_DNA"/>
</dbReference>
<feature type="region of interest" description="Disordered" evidence="3">
    <location>
        <begin position="156"/>
        <end position="210"/>
    </location>
</feature>
<dbReference type="GO" id="GO:0003729">
    <property type="term" value="F:mRNA binding"/>
    <property type="evidence" value="ECO:0007669"/>
    <property type="project" value="TreeGrafter"/>
</dbReference>
<evidence type="ECO:0000256" key="3">
    <source>
        <dbReference type="SAM" id="MobiDB-lite"/>
    </source>
</evidence>
<feature type="compositionally biased region" description="Polar residues" evidence="3">
    <location>
        <begin position="889"/>
        <end position="899"/>
    </location>
</feature>
<dbReference type="PANTHER" id="PTHR12269:SF1">
    <property type="entry name" value="EUKARYOTIC TRANSLATION INITIATION FACTOR 4E TRANSPORTER"/>
    <property type="match status" value="1"/>
</dbReference>
<gene>
    <name evidence="4" type="ORF">NLS_LOCUS1643</name>
</gene>
<evidence type="ECO:0000313" key="5">
    <source>
        <dbReference type="Proteomes" id="UP000277928"/>
    </source>
</evidence>
<dbReference type="STRING" id="42156.A0A3P6U029"/>